<dbReference type="Proteomes" id="UP000216857">
    <property type="component" value="Unassembled WGS sequence"/>
</dbReference>
<gene>
    <name evidence="2" type="ORF">CAL26_09175</name>
</gene>
<dbReference type="EMBL" id="NEVJ01000002">
    <property type="protein sequence ID" value="OZI23602.1"/>
    <property type="molecule type" value="Genomic_DNA"/>
</dbReference>
<evidence type="ECO:0000313" key="2">
    <source>
        <dbReference type="EMBL" id="OZI23602.1"/>
    </source>
</evidence>
<protein>
    <recommendedName>
        <fullName evidence="1">HTH cro/C1-type domain-containing protein</fullName>
    </recommendedName>
</protein>
<dbReference type="InterPro" id="IPR010982">
    <property type="entry name" value="Lambda_DNA-bd_dom_sf"/>
</dbReference>
<evidence type="ECO:0000313" key="3">
    <source>
        <dbReference type="Proteomes" id="UP000216857"/>
    </source>
</evidence>
<dbReference type="AlphaFoldDB" id="A0A261RG04"/>
<dbReference type="InterPro" id="IPR001387">
    <property type="entry name" value="Cro/C1-type_HTH"/>
</dbReference>
<proteinExistence type="predicted"/>
<dbReference type="CDD" id="cd00093">
    <property type="entry name" value="HTH_XRE"/>
    <property type="match status" value="1"/>
</dbReference>
<dbReference type="SMART" id="SM00530">
    <property type="entry name" value="HTH_XRE"/>
    <property type="match status" value="1"/>
</dbReference>
<sequence>MSSAATMRCNRTTAAAKVYLRQVQRHAPAGLYAGPPSTSRAYSPAPPSFALSLCARWRPGRVGTLLQSQPGTYPGCAVPRRRLSCPWRILILMYFSQQPELEYRCISSVPDNRDMSSIGDRIREARKSKGLTQGDLAKRVGLSQGTIGHIEAGRNEGSRYLVRIAAVLGVRPEWLETGRGETAPFWPFPADITPEDYAGLSTDDREEIAAIVRLKLARIAAAKRA</sequence>
<evidence type="ECO:0000259" key="1">
    <source>
        <dbReference type="PROSITE" id="PS50943"/>
    </source>
</evidence>
<keyword evidence="3" id="KW-1185">Reference proteome</keyword>
<dbReference type="PROSITE" id="PS50943">
    <property type="entry name" value="HTH_CROC1"/>
    <property type="match status" value="1"/>
</dbReference>
<dbReference type="SUPFAM" id="SSF47413">
    <property type="entry name" value="lambda repressor-like DNA-binding domains"/>
    <property type="match status" value="1"/>
</dbReference>
<accession>A0A261RG04</accession>
<reference evidence="2" key="1">
    <citation type="submission" date="2017-05" db="EMBL/GenBank/DDBJ databases">
        <title>Complete and WGS of Bordetella genogroups.</title>
        <authorList>
            <person name="Spilker T."/>
            <person name="Lipuma J."/>
        </authorList>
    </citation>
    <scope>NUCLEOTIDE SEQUENCE</scope>
    <source>
        <strain evidence="2">AU21707</strain>
    </source>
</reference>
<feature type="domain" description="HTH cro/C1-type" evidence="1">
    <location>
        <begin position="122"/>
        <end position="175"/>
    </location>
</feature>
<comment type="caution">
    <text evidence="2">The sequence shown here is derived from an EMBL/GenBank/DDBJ whole genome shotgun (WGS) entry which is preliminary data.</text>
</comment>
<dbReference type="GO" id="GO:0003677">
    <property type="term" value="F:DNA binding"/>
    <property type="evidence" value="ECO:0007669"/>
    <property type="project" value="InterPro"/>
</dbReference>
<name>A0A261RG04_9BORD</name>
<dbReference type="Pfam" id="PF01381">
    <property type="entry name" value="HTH_3"/>
    <property type="match status" value="1"/>
</dbReference>
<organism evidence="2 3">
    <name type="scientific">Bordetella genomosp. 9</name>
    <dbReference type="NCBI Taxonomy" id="1416803"/>
    <lineage>
        <taxon>Bacteria</taxon>
        <taxon>Pseudomonadati</taxon>
        <taxon>Pseudomonadota</taxon>
        <taxon>Betaproteobacteria</taxon>
        <taxon>Burkholderiales</taxon>
        <taxon>Alcaligenaceae</taxon>
        <taxon>Bordetella</taxon>
    </lineage>
</organism>
<dbReference type="Gene3D" id="1.10.260.40">
    <property type="entry name" value="lambda repressor-like DNA-binding domains"/>
    <property type="match status" value="1"/>
</dbReference>